<dbReference type="EMBL" id="MU860392">
    <property type="protein sequence ID" value="KAK4234269.1"/>
    <property type="molecule type" value="Genomic_DNA"/>
</dbReference>
<reference evidence="1" key="2">
    <citation type="submission" date="2023-05" db="EMBL/GenBank/DDBJ databases">
        <authorList>
            <consortium name="Lawrence Berkeley National Laboratory"/>
            <person name="Steindorff A."/>
            <person name="Hensen N."/>
            <person name="Bonometti L."/>
            <person name="Westerberg I."/>
            <person name="Brannstrom I.O."/>
            <person name="Guillou S."/>
            <person name="Cros-Aarteil S."/>
            <person name="Calhoun S."/>
            <person name="Haridas S."/>
            <person name="Kuo A."/>
            <person name="Mondo S."/>
            <person name="Pangilinan J."/>
            <person name="Riley R."/>
            <person name="Labutti K."/>
            <person name="Andreopoulos B."/>
            <person name="Lipzen A."/>
            <person name="Chen C."/>
            <person name="Yanf M."/>
            <person name="Daum C."/>
            <person name="Ng V."/>
            <person name="Clum A."/>
            <person name="Ohm R."/>
            <person name="Martin F."/>
            <person name="Silar P."/>
            <person name="Natvig D."/>
            <person name="Lalanne C."/>
            <person name="Gautier V."/>
            <person name="Ament-Velasquez S.L."/>
            <person name="Kruys A."/>
            <person name="Hutchinson M.I."/>
            <person name="Powell A.J."/>
            <person name="Barry K."/>
            <person name="Miller A.N."/>
            <person name="Grigoriev I.V."/>
            <person name="Debuchy R."/>
            <person name="Gladieux P."/>
            <person name="Thoren M.H."/>
            <person name="Johannesson H."/>
        </authorList>
    </citation>
    <scope>NUCLEOTIDE SEQUENCE</scope>
    <source>
        <strain evidence="1">CBS 532.94</strain>
    </source>
</reference>
<dbReference type="Proteomes" id="UP001303760">
    <property type="component" value="Unassembled WGS sequence"/>
</dbReference>
<evidence type="ECO:0000313" key="2">
    <source>
        <dbReference type="Proteomes" id="UP001303760"/>
    </source>
</evidence>
<protein>
    <recommendedName>
        <fullName evidence="3">Nucleotidyltransferase family protein</fullName>
    </recommendedName>
</protein>
<organism evidence="1 2">
    <name type="scientific">Achaetomium macrosporum</name>
    <dbReference type="NCBI Taxonomy" id="79813"/>
    <lineage>
        <taxon>Eukaryota</taxon>
        <taxon>Fungi</taxon>
        <taxon>Dikarya</taxon>
        <taxon>Ascomycota</taxon>
        <taxon>Pezizomycotina</taxon>
        <taxon>Sordariomycetes</taxon>
        <taxon>Sordariomycetidae</taxon>
        <taxon>Sordariales</taxon>
        <taxon>Chaetomiaceae</taxon>
        <taxon>Achaetomium</taxon>
    </lineage>
</organism>
<reference evidence="1" key="1">
    <citation type="journal article" date="2023" name="Mol. Phylogenet. Evol.">
        <title>Genome-scale phylogeny and comparative genomics of the fungal order Sordariales.</title>
        <authorList>
            <person name="Hensen N."/>
            <person name="Bonometti L."/>
            <person name="Westerberg I."/>
            <person name="Brannstrom I.O."/>
            <person name="Guillou S."/>
            <person name="Cros-Aarteil S."/>
            <person name="Calhoun S."/>
            <person name="Haridas S."/>
            <person name="Kuo A."/>
            <person name="Mondo S."/>
            <person name="Pangilinan J."/>
            <person name="Riley R."/>
            <person name="LaButti K."/>
            <person name="Andreopoulos B."/>
            <person name="Lipzen A."/>
            <person name="Chen C."/>
            <person name="Yan M."/>
            <person name="Daum C."/>
            <person name="Ng V."/>
            <person name="Clum A."/>
            <person name="Steindorff A."/>
            <person name="Ohm R.A."/>
            <person name="Martin F."/>
            <person name="Silar P."/>
            <person name="Natvig D.O."/>
            <person name="Lalanne C."/>
            <person name="Gautier V."/>
            <person name="Ament-Velasquez S.L."/>
            <person name="Kruys A."/>
            <person name="Hutchinson M.I."/>
            <person name="Powell A.J."/>
            <person name="Barry K."/>
            <person name="Miller A.N."/>
            <person name="Grigoriev I.V."/>
            <person name="Debuchy R."/>
            <person name="Gladieux P."/>
            <person name="Hiltunen Thoren M."/>
            <person name="Johannesson H."/>
        </authorList>
    </citation>
    <scope>NUCLEOTIDE SEQUENCE</scope>
    <source>
        <strain evidence="1">CBS 532.94</strain>
    </source>
</reference>
<evidence type="ECO:0000313" key="1">
    <source>
        <dbReference type="EMBL" id="KAK4234269.1"/>
    </source>
</evidence>
<evidence type="ECO:0008006" key="3">
    <source>
        <dbReference type="Google" id="ProtNLM"/>
    </source>
</evidence>
<comment type="caution">
    <text evidence="1">The sequence shown here is derived from an EMBL/GenBank/DDBJ whole genome shotgun (WGS) entry which is preliminary data.</text>
</comment>
<gene>
    <name evidence="1" type="ORF">C8A03DRAFT_37959</name>
</gene>
<dbReference type="AlphaFoldDB" id="A0AAN7C2T2"/>
<name>A0AAN7C2T2_9PEZI</name>
<proteinExistence type="predicted"/>
<accession>A0AAN7C2T2</accession>
<keyword evidence="2" id="KW-1185">Reference proteome</keyword>
<sequence>MATGSTTSAVREAGSEEIVDSVARVLNAAGIPCVLWGHFLWATHGVPTYIPLDLVIPDASLAAASEAMTAARFSPPLVACLDPTTCIDGSSPDRQHPHPAFHMHIEDTTPGLTVSSVCLHLQSETLWFLPPLRASLASPRTCRLPRYLALACDRTALPPDELGMGRGVFHSDQTVVVVPKAHILTEALMRIMARDRYERVGMWAVQHFLYIALYVEERGILDLRLLPEPLGKLYKELTGRGHGNAMVKLMRTLGVPVLERLYR</sequence>